<evidence type="ECO:0000313" key="2">
    <source>
        <dbReference type="Proteomes" id="UP000886689"/>
    </source>
</evidence>
<accession>A0A9D7PRD4</accession>
<evidence type="ECO:0000313" key="1">
    <source>
        <dbReference type="EMBL" id="MBK8525446.1"/>
    </source>
</evidence>
<name>A0A9D7PRD4_9PROT</name>
<dbReference type="AlphaFoldDB" id="A0A9D7PRD4"/>
<gene>
    <name evidence="1" type="ORF">IPL58_16300</name>
</gene>
<proteinExistence type="predicted"/>
<comment type="caution">
    <text evidence="1">The sequence shown here is derived from an EMBL/GenBank/DDBJ whole genome shotgun (WGS) entry which is preliminary data.</text>
</comment>
<dbReference type="EMBL" id="JADJUC010000031">
    <property type="protein sequence ID" value="MBK8525446.1"/>
    <property type="molecule type" value="Genomic_DNA"/>
</dbReference>
<reference evidence="1" key="1">
    <citation type="submission" date="2020-10" db="EMBL/GenBank/DDBJ databases">
        <title>Connecting structure to function with the recovery of over 1000 high-quality activated sludge metagenome-assembled genomes encoding full-length rRNA genes using long-read sequencing.</title>
        <authorList>
            <person name="Singleton C.M."/>
            <person name="Petriglieri F."/>
            <person name="Kristensen J.M."/>
            <person name="Kirkegaard R.H."/>
            <person name="Michaelsen T.Y."/>
            <person name="Andersen M.H."/>
            <person name="Karst S.M."/>
            <person name="Dueholm M.S."/>
            <person name="Nielsen P.H."/>
            <person name="Albertsen M."/>
        </authorList>
    </citation>
    <scope>NUCLEOTIDE SEQUENCE</scope>
    <source>
        <strain evidence="1">Hirt_18-Q3-R61-65_BATAC.395</strain>
    </source>
</reference>
<protein>
    <submittedName>
        <fullName evidence="1">Uncharacterized protein</fullName>
    </submittedName>
</protein>
<sequence length="831" mass="93633">MAAQERIRKELRPLLRLIGAPDDLIGLFRIVEEFERILALFLPIAGQESIQKLQRVEAVIASIEAKRPIILQTFPRTNLGKRKTLTDYYGTHPHYTIYETLPEETIFSGQLRALIASLLPVCIRLEHVRINIPYPYADRAVRLSRYLRQLSKPNTDERKLLLELPLHALTPDKMCEAISHCCSRLGLELKSSGPLQSFQHIQRSLMWFQEGGWPTSHGNIFSRQSHGKPGERRQVSLETKDSDRRVEIEICLEVDRPIRMARYLPRPDEVTAREEKFDPNQSDDVAPVAATIELDAEKRCVYQLENRRRSAAQNARFKAQAIELANQNLPIDRRTLSGYELQCFLHALGDLNLPVWDVIPVRSRSYVAAWAACRFFLSRDEADVRKIRAGEITDAEGRYDYPLWSSRTNQFLLPAVPPRHAPPKPNSNTVKTTNRFLLSVPELLVRILKRLPNQPGLLFETNIEKSFEKLLAQINQHNNFKPEISPSRLQGVVAEQMSRMAPADHVVSIYFRGQPPNQHNPAVYSVIPVSRLQLLYEEACTRVGRRAGVSLSQVTQSGFPDFTEASDLNVGSLHVPQASAVSATVKHIVKELRALSASPGAPLARLHNTYTAYVTLFLLATSGIRAVSSPLPAIFDLDPHTGICFVSDKDNPRYGNAHLAWLHPVLVEQIGLYRQHVTRLRQSLALINPSSLDRLDASVEAKQLSSHLSPKRDLDQEQLAISSPLLFFLSHQGADLLDVSPSLLASYLGPEWSLRVGALRHFVRSHLLQYNRSGELINALLGHGERGESAWGKFSTLPPLIWRKQIEEAINPCLKKLGFAAIPSPLLASLR</sequence>
<dbReference type="Proteomes" id="UP000886689">
    <property type="component" value="Unassembled WGS sequence"/>
</dbReference>
<organism evidence="1 2">
    <name type="scientific">Candidatus Proximibacter danicus</name>
    <dbReference type="NCBI Taxonomy" id="2954365"/>
    <lineage>
        <taxon>Bacteria</taxon>
        <taxon>Pseudomonadati</taxon>
        <taxon>Pseudomonadota</taxon>
        <taxon>Betaproteobacteria</taxon>
        <taxon>Candidatus Proximibacter</taxon>
    </lineage>
</organism>